<name>A0AAF0ZKW3_SOLVR</name>
<feature type="compositionally biased region" description="Basic and acidic residues" evidence="1">
    <location>
        <begin position="33"/>
        <end position="49"/>
    </location>
</feature>
<feature type="region of interest" description="Disordered" evidence="1">
    <location>
        <begin position="553"/>
        <end position="584"/>
    </location>
</feature>
<feature type="compositionally biased region" description="Low complexity" evidence="1">
    <location>
        <begin position="50"/>
        <end position="91"/>
    </location>
</feature>
<dbReference type="PANTHER" id="PTHR31973:SF197">
    <property type="entry name" value="SWIM-TYPE DOMAIN-CONTAINING PROTEIN"/>
    <property type="match status" value="1"/>
</dbReference>
<feature type="region of interest" description="Disordered" evidence="1">
    <location>
        <begin position="613"/>
        <end position="638"/>
    </location>
</feature>
<evidence type="ECO:0000259" key="2">
    <source>
        <dbReference type="Pfam" id="PF10551"/>
    </source>
</evidence>
<dbReference type="PANTHER" id="PTHR31973">
    <property type="entry name" value="POLYPROTEIN, PUTATIVE-RELATED"/>
    <property type="match status" value="1"/>
</dbReference>
<feature type="domain" description="MULE transposase" evidence="2">
    <location>
        <begin position="336"/>
        <end position="418"/>
    </location>
</feature>
<dbReference type="Pfam" id="PF10551">
    <property type="entry name" value="MULE"/>
    <property type="match status" value="1"/>
</dbReference>
<dbReference type="EMBL" id="CP133619">
    <property type="protein sequence ID" value="WMV41463.1"/>
    <property type="molecule type" value="Genomic_DNA"/>
</dbReference>
<organism evidence="3 4">
    <name type="scientific">Solanum verrucosum</name>
    <dbReference type="NCBI Taxonomy" id="315347"/>
    <lineage>
        <taxon>Eukaryota</taxon>
        <taxon>Viridiplantae</taxon>
        <taxon>Streptophyta</taxon>
        <taxon>Embryophyta</taxon>
        <taxon>Tracheophyta</taxon>
        <taxon>Spermatophyta</taxon>
        <taxon>Magnoliopsida</taxon>
        <taxon>eudicotyledons</taxon>
        <taxon>Gunneridae</taxon>
        <taxon>Pentapetalae</taxon>
        <taxon>asterids</taxon>
        <taxon>lamiids</taxon>
        <taxon>Solanales</taxon>
        <taxon>Solanaceae</taxon>
        <taxon>Solanoideae</taxon>
        <taxon>Solaneae</taxon>
        <taxon>Solanum</taxon>
    </lineage>
</organism>
<reference evidence="3" key="1">
    <citation type="submission" date="2023-08" db="EMBL/GenBank/DDBJ databases">
        <title>A de novo genome assembly of Solanum verrucosum Schlechtendal, a Mexican diploid species geographically isolated from the other diploid A-genome species in potato relatives.</title>
        <authorList>
            <person name="Hosaka K."/>
        </authorList>
    </citation>
    <scope>NUCLEOTIDE SEQUENCE</scope>
    <source>
        <tissue evidence="3">Young leaves</tissue>
    </source>
</reference>
<sequence length="727" mass="82384">MVDQMDGFIALLEYTGPNEESLGTFNKEIKRGVEERDRGVEEGGKDVHFPKPTTTEPAAFTEPTIEPAAFTEPPTTKTTSSSQPASQPTNTETFGELESQYSTENSSESDHENLFNEGEVEYNSDVHEEGINLRAERRTYQRSKRRERIPNDPEEIPIGEVGPNLGFDETDVVDKSLKGKVVGDEPIYCSSNAFSIEINTDDEVEPRSSSRRMIFDKSTEKVVWQLGMVFEDVREFREVVTKYSLQKGVQLEKYINEPKKDIQISGVDQERVENPCWKNHWRARGEILKGIMGDHVLEFGRILYYRDEMLRTNPGSTCVVKVDDSEGSGRLGVTKGQLLCDVAKHANNQMLPIVWGVVEYENKNTWTWFLKLLIHDLELGDGKDYIIISDMQKGLDSVLEDLLPEVEQRMCPRHILANWAKNWRDLQRRNQFWKCAKSTFEGEMKANLAMLELLGTKKIVEDLLYYKVQTWCKMYFRTDIKCDSIDNNMSESFNAWIVGPRHKITINMLEDIRVKDHASPTNVARPSKAKGRPRQLLGRGKNATPIIEAPPKATERGNEATSTYEVVQEPARGRGRPRKTLANGMTIPMPRRTLFAKWFENPTSYQLPVSPTPYVASQSSARNSNAPTSYDALVEPPAKRPKTVGMGVFVAEDGFTAHNHGLASSRIIHTGSRKPIRSADVTGDLGYKPRTRVRWKGKVAVTAGHLEEIRVNKRKNLSSSQPKKAWK</sequence>
<evidence type="ECO:0000256" key="1">
    <source>
        <dbReference type="SAM" id="MobiDB-lite"/>
    </source>
</evidence>
<feature type="region of interest" description="Disordered" evidence="1">
    <location>
        <begin position="33"/>
        <end position="112"/>
    </location>
</feature>
<keyword evidence="4" id="KW-1185">Reference proteome</keyword>
<feature type="region of interest" description="Disordered" evidence="1">
    <location>
        <begin position="142"/>
        <end position="163"/>
    </location>
</feature>
<protein>
    <recommendedName>
        <fullName evidence="2">MULE transposase domain-containing protein</fullName>
    </recommendedName>
</protein>
<gene>
    <name evidence="3" type="ORF">MTR67_034848</name>
</gene>
<dbReference type="InterPro" id="IPR018289">
    <property type="entry name" value="MULE_transposase_dom"/>
</dbReference>
<dbReference type="AlphaFoldDB" id="A0AAF0ZKW3"/>
<accession>A0AAF0ZKW3</accession>
<evidence type="ECO:0000313" key="3">
    <source>
        <dbReference type="EMBL" id="WMV41463.1"/>
    </source>
</evidence>
<dbReference type="Proteomes" id="UP001234989">
    <property type="component" value="Chromosome 8"/>
</dbReference>
<feature type="region of interest" description="Disordered" evidence="1">
    <location>
        <begin position="518"/>
        <end position="537"/>
    </location>
</feature>
<evidence type="ECO:0000313" key="4">
    <source>
        <dbReference type="Proteomes" id="UP001234989"/>
    </source>
</evidence>
<feature type="compositionally biased region" description="Polar residues" evidence="1">
    <location>
        <begin position="613"/>
        <end position="628"/>
    </location>
</feature>
<proteinExistence type="predicted"/>